<dbReference type="AlphaFoldDB" id="A0A8J2NLG4"/>
<dbReference type="Proteomes" id="UP000708208">
    <property type="component" value="Unassembled WGS sequence"/>
</dbReference>
<keyword evidence="2" id="KW-1185">Reference proteome</keyword>
<organism evidence="1 2">
    <name type="scientific">Allacma fusca</name>
    <dbReference type="NCBI Taxonomy" id="39272"/>
    <lineage>
        <taxon>Eukaryota</taxon>
        <taxon>Metazoa</taxon>
        <taxon>Ecdysozoa</taxon>
        <taxon>Arthropoda</taxon>
        <taxon>Hexapoda</taxon>
        <taxon>Collembola</taxon>
        <taxon>Symphypleona</taxon>
        <taxon>Sminthuridae</taxon>
        <taxon>Allacma</taxon>
    </lineage>
</organism>
<name>A0A8J2NLG4_9HEXA</name>
<protein>
    <submittedName>
        <fullName evidence="1">Uncharacterized protein</fullName>
    </submittedName>
</protein>
<feature type="non-terminal residue" evidence="1">
    <location>
        <position position="1"/>
    </location>
</feature>
<gene>
    <name evidence="1" type="ORF">AFUS01_LOCUS765</name>
</gene>
<dbReference type="EMBL" id="CAJVCH010004064">
    <property type="protein sequence ID" value="CAG7651551.1"/>
    <property type="molecule type" value="Genomic_DNA"/>
</dbReference>
<feature type="non-terminal residue" evidence="1">
    <location>
        <position position="39"/>
    </location>
</feature>
<sequence>WRERKEHRWSSLVFHLRSFRDLWRYRELAKSYLSRAGGD</sequence>
<comment type="caution">
    <text evidence="1">The sequence shown here is derived from an EMBL/GenBank/DDBJ whole genome shotgun (WGS) entry which is preliminary data.</text>
</comment>
<evidence type="ECO:0000313" key="2">
    <source>
        <dbReference type="Proteomes" id="UP000708208"/>
    </source>
</evidence>
<proteinExistence type="predicted"/>
<reference evidence="1" key="1">
    <citation type="submission" date="2021-06" db="EMBL/GenBank/DDBJ databases">
        <authorList>
            <person name="Hodson N. C."/>
            <person name="Mongue J. A."/>
            <person name="Jaron S. K."/>
        </authorList>
    </citation>
    <scope>NUCLEOTIDE SEQUENCE</scope>
</reference>
<accession>A0A8J2NLG4</accession>
<evidence type="ECO:0000313" key="1">
    <source>
        <dbReference type="EMBL" id="CAG7651551.1"/>
    </source>
</evidence>